<evidence type="ECO:0000256" key="2">
    <source>
        <dbReference type="ARBA" id="ARBA00023136"/>
    </source>
</evidence>
<proteinExistence type="predicted"/>
<keyword evidence="2" id="KW-0472">Membrane</keyword>
<comment type="subcellular location">
    <subcellularLocation>
        <location evidence="1">Cell outer membrane</location>
    </subcellularLocation>
</comment>
<gene>
    <name evidence="5" type="ORF">S06H3_53249</name>
</gene>
<dbReference type="EMBL" id="BARV01033938">
    <property type="protein sequence ID" value="GAI55474.1"/>
    <property type="molecule type" value="Genomic_DNA"/>
</dbReference>
<keyword evidence="3" id="KW-0998">Cell outer membrane</keyword>
<dbReference type="GO" id="GO:0009279">
    <property type="term" value="C:cell outer membrane"/>
    <property type="evidence" value="ECO:0007669"/>
    <property type="project" value="UniProtKB-SubCell"/>
</dbReference>
<dbReference type="Gene3D" id="2.40.170.20">
    <property type="entry name" value="TonB-dependent receptor, beta-barrel domain"/>
    <property type="match status" value="1"/>
</dbReference>
<feature type="non-terminal residue" evidence="5">
    <location>
        <position position="245"/>
    </location>
</feature>
<sequence length="245" mass="27291">ASDPQEFARAYGRQIIRDPLTGRDKTPDPPSEQSPMDTDQTHTINLQASLELPTDFLKDTFYGKLLSNTGTFLTWHFHSGRPYTVVNRLGILATGENNNARTRSVKIANLRVSKRLPMGEKRRLSFFLEVMNLFNTANVKSSMVNPTTGQPGVDAFLLGELAKQIGSFTTRPEPVRVEDEATNAELSPLPAERLTLARYQFTRTVIGLIHGIAKNRANTRFAPTSSVPAVHWPDRSGVLYRLSNP</sequence>
<feature type="non-terminal residue" evidence="5">
    <location>
        <position position="1"/>
    </location>
</feature>
<evidence type="ECO:0000313" key="5">
    <source>
        <dbReference type="EMBL" id="GAI55474.1"/>
    </source>
</evidence>
<evidence type="ECO:0000256" key="3">
    <source>
        <dbReference type="ARBA" id="ARBA00023237"/>
    </source>
</evidence>
<protein>
    <submittedName>
        <fullName evidence="5">Uncharacterized protein</fullName>
    </submittedName>
</protein>
<name>X1RIV9_9ZZZZ</name>
<comment type="caution">
    <text evidence="5">The sequence shown here is derived from an EMBL/GenBank/DDBJ whole genome shotgun (WGS) entry which is preliminary data.</text>
</comment>
<dbReference type="AlphaFoldDB" id="X1RIV9"/>
<evidence type="ECO:0000256" key="4">
    <source>
        <dbReference type="SAM" id="MobiDB-lite"/>
    </source>
</evidence>
<organism evidence="5">
    <name type="scientific">marine sediment metagenome</name>
    <dbReference type="NCBI Taxonomy" id="412755"/>
    <lineage>
        <taxon>unclassified sequences</taxon>
        <taxon>metagenomes</taxon>
        <taxon>ecological metagenomes</taxon>
    </lineage>
</organism>
<dbReference type="InterPro" id="IPR036942">
    <property type="entry name" value="Beta-barrel_TonB_sf"/>
</dbReference>
<evidence type="ECO:0000256" key="1">
    <source>
        <dbReference type="ARBA" id="ARBA00004442"/>
    </source>
</evidence>
<dbReference type="SUPFAM" id="SSF56935">
    <property type="entry name" value="Porins"/>
    <property type="match status" value="1"/>
</dbReference>
<accession>X1RIV9</accession>
<reference evidence="5" key="1">
    <citation type="journal article" date="2014" name="Front. Microbiol.">
        <title>High frequency of phylogenetically diverse reductive dehalogenase-homologous genes in deep subseafloor sedimentary metagenomes.</title>
        <authorList>
            <person name="Kawai M."/>
            <person name="Futagami T."/>
            <person name="Toyoda A."/>
            <person name="Takaki Y."/>
            <person name="Nishi S."/>
            <person name="Hori S."/>
            <person name="Arai W."/>
            <person name="Tsubouchi T."/>
            <person name="Morono Y."/>
            <person name="Uchiyama I."/>
            <person name="Ito T."/>
            <person name="Fujiyama A."/>
            <person name="Inagaki F."/>
            <person name="Takami H."/>
        </authorList>
    </citation>
    <scope>NUCLEOTIDE SEQUENCE</scope>
    <source>
        <strain evidence="5">Expedition CK06-06</strain>
    </source>
</reference>
<feature type="region of interest" description="Disordered" evidence="4">
    <location>
        <begin position="1"/>
        <end position="39"/>
    </location>
</feature>